<accession>A0ABW0EHG2</accession>
<name>A0ABW0EHG2_9PSEU</name>
<evidence type="ECO:0000259" key="3">
    <source>
        <dbReference type="Pfam" id="PF16751"/>
    </source>
</evidence>
<evidence type="ECO:0000256" key="1">
    <source>
        <dbReference type="SAM" id="MobiDB-lite"/>
    </source>
</evidence>
<feature type="region of interest" description="Disordered" evidence="1">
    <location>
        <begin position="216"/>
        <end position="308"/>
    </location>
</feature>
<feature type="transmembrane region" description="Helical" evidence="2">
    <location>
        <begin position="111"/>
        <end position="132"/>
    </location>
</feature>
<keyword evidence="2" id="KW-0472">Membrane</keyword>
<feature type="domain" description="Anti-sigma-D factor RsdA sigma factor binding region" evidence="3">
    <location>
        <begin position="30"/>
        <end position="84"/>
    </location>
</feature>
<evidence type="ECO:0000256" key="2">
    <source>
        <dbReference type="SAM" id="Phobius"/>
    </source>
</evidence>
<organism evidence="4 5">
    <name type="scientific">Actinokineospora guangxiensis</name>
    <dbReference type="NCBI Taxonomy" id="1490288"/>
    <lineage>
        <taxon>Bacteria</taxon>
        <taxon>Bacillati</taxon>
        <taxon>Actinomycetota</taxon>
        <taxon>Actinomycetes</taxon>
        <taxon>Pseudonocardiales</taxon>
        <taxon>Pseudonocardiaceae</taxon>
        <taxon>Actinokineospora</taxon>
    </lineage>
</organism>
<dbReference type="EMBL" id="JBHSKF010000001">
    <property type="protein sequence ID" value="MFC5286136.1"/>
    <property type="molecule type" value="Genomic_DNA"/>
</dbReference>
<keyword evidence="2" id="KW-0812">Transmembrane</keyword>
<feature type="compositionally biased region" description="Polar residues" evidence="1">
    <location>
        <begin position="292"/>
        <end position="308"/>
    </location>
</feature>
<evidence type="ECO:0000313" key="4">
    <source>
        <dbReference type="EMBL" id="MFC5286136.1"/>
    </source>
</evidence>
<feature type="compositionally biased region" description="Low complexity" evidence="1">
    <location>
        <begin position="273"/>
        <end position="284"/>
    </location>
</feature>
<keyword evidence="2" id="KW-1133">Transmembrane helix</keyword>
<feature type="compositionally biased region" description="Low complexity" evidence="1">
    <location>
        <begin position="231"/>
        <end position="265"/>
    </location>
</feature>
<dbReference type="InterPro" id="IPR031928">
    <property type="entry name" value="RsdA_SigD-bd"/>
</dbReference>
<comment type="caution">
    <text evidence="4">The sequence shown here is derived from an EMBL/GenBank/DDBJ whole genome shotgun (WGS) entry which is preliminary data.</text>
</comment>
<protein>
    <submittedName>
        <fullName evidence="4">Anti-sigma-D factor RsdA</fullName>
    </submittedName>
</protein>
<dbReference type="RefSeq" id="WP_378243694.1">
    <property type="nucleotide sequence ID" value="NZ_JBHSKF010000001.1"/>
</dbReference>
<sequence>MSDRGRDDGRDPFDDLNVLDDMDGDGELIDFAKVHADDAFLDALGASLRGEPSAPAFDPLTEHPADAELAALLTSWRDEIDAEPIGVLVDTRLASDTVITAGTRRQRRPRLLVPFAAAAAVLAIAFTGAGLAARDAQPGDTLWGLTKVLYTDHARSVEAAANVREDLAAADAALAEGNLAQARTVLMEAEQELPAVAMGDGRDDLVARHRDLASRLPGIPADGVQPPPVADPTTVVPTTPPVDTTSDPTLPTTSEPTTEPTTTSPSSPPTTTDPPTTSSSVTETPRVDEPGSGTSESDSTTAGGTESP</sequence>
<dbReference type="Pfam" id="PF16751">
    <property type="entry name" value="RsdA_SigD_bd"/>
    <property type="match status" value="1"/>
</dbReference>
<proteinExistence type="predicted"/>
<keyword evidence="5" id="KW-1185">Reference proteome</keyword>
<gene>
    <name evidence="4" type="ORF">ACFPM7_03660</name>
</gene>
<evidence type="ECO:0000313" key="5">
    <source>
        <dbReference type="Proteomes" id="UP001596157"/>
    </source>
</evidence>
<dbReference type="Proteomes" id="UP001596157">
    <property type="component" value="Unassembled WGS sequence"/>
</dbReference>
<reference evidence="5" key="1">
    <citation type="journal article" date="2019" name="Int. J. Syst. Evol. Microbiol.">
        <title>The Global Catalogue of Microorganisms (GCM) 10K type strain sequencing project: providing services to taxonomists for standard genome sequencing and annotation.</title>
        <authorList>
            <consortium name="The Broad Institute Genomics Platform"/>
            <consortium name="The Broad Institute Genome Sequencing Center for Infectious Disease"/>
            <person name="Wu L."/>
            <person name="Ma J."/>
        </authorList>
    </citation>
    <scope>NUCLEOTIDE SEQUENCE [LARGE SCALE GENOMIC DNA]</scope>
    <source>
        <strain evidence="5">CCUG 59778</strain>
    </source>
</reference>
<dbReference type="Gene3D" id="6.10.250.1300">
    <property type="match status" value="1"/>
</dbReference>